<keyword evidence="2" id="KW-0732">Signal</keyword>
<dbReference type="RefSeq" id="WP_155609487.1">
    <property type="nucleotide sequence ID" value="NZ_WNZW01000001.1"/>
</dbReference>
<keyword evidence="4" id="KW-0378">Hydrolase</keyword>
<dbReference type="Proteomes" id="UP000447876">
    <property type="component" value="Unassembled WGS sequence"/>
</dbReference>
<gene>
    <name evidence="7" type="ORF">GNP95_03515</name>
</gene>
<dbReference type="SUPFAM" id="SSF56300">
    <property type="entry name" value="Metallo-dependent phosphatases"/>
    <property type="match status" value="1"/>
</dbReference>
<dbReference type="SUPFAM" id="SSF55816">
    <property type="entry name" value="5'-nucleotidase (syn. UDP-sugar hydrolase), C-terminal domain"/>
    <property type="match status" value="1"/>
</dbReference>
<name>A0A7X3CLU7_9BACL</name>
<dbReference type="InterPro" id="IPR029052">
    <property type="entry name" value="Metallo-depent_PP-like"/>
</dbReference>
<dbReference type="Pfam" id="PF02872">
    <property type="entry name" value="5_nucleotid_C"/>
    <property type="match status" value="1"/>
</dbReference>
<keyword evidence="1" id="KW-0479">Metal-binding</keyword>
<sequence>MTTLKQVTILYTNDFHAQDQPVRATWVNGSPLMGGAAHLASYIRNVRSEEENVVVLDAGDILTGPPISTLTEGEAPIDLYNYIGYDAVAVGNHEFDHGWQRARELLSKAQFPFLSANIFYKNTNILFAKPYEIIDTGDVRIGVIGIHGKKAGLETIQLDRVTELEFRSQESILQEAVNLLRPHVDLIVVLAHQGVPAEQGTEDREVDVERDFEEDVYIVNNVTGIDVLIAGHCHKSIAEPYVAKSTGTLLVSTRGLGTVVGYLHLTVDAEAKKVVRHKGHLVPIYSDKIEADPILASRLEYWDEKLKVLIDQPIGQATAAFTRNYFEESTLGNLITDAVRDYTNADVAFQVGGGLRADIEQGIVTYGDIMNVVPFNSEIYLMEMSGADLLYLLEQSAGMVSGVLQQSGLTLVIDTKREIGDRVASAIVNGRQVEKEETYTIAVNAFIRSGGDGFTGFLRGANVRSTSVVEREIVVDYIKKLQTIAPKVEGRIILQ</sequence>
<dbReference type="Gene3D" id="3.60.21.10">
    <property type="match status" value="1"/>
</dbReference>
<evidence type="ECO:0000259" key="6">
    <source>
        <dbReference type="Pfam" id="PF02872"/>
    </source>
</evidence>
<evidence type="ECO:0000313" key="7">
    <source>
        <dbReference type="EMBL" id="MUG44069.1"/>
    </source>
</evidence>
<comment type="caution">
    <text evidence="7">The sequence shown here is derived from an EMBL/GenBank/DDBJ whole genome shotgun (WGS) entry which is preliminary data.</text>
</comment>
<dbReference type="GO" id="GO:0046872">
    <property type="term" value="F:metal ion binding"/>
    <property type="evidence" value="ECO:0007669"/>
    <property type="project" value="UniProtKB-KW"/>
</dbReference>
<evidence type="ECO:0000256" key="2">
    <source>
        <dbReference type="ARBA" id="ARBA00022729"/>
    </source>
</evidence>
<dbReference type="PANTHER" id="PTHR11575">
    <property type="entry name" value="5'-NUCLEOTIDASE-RELATED"/>
    <property type="match status" value="1"/>
</dbReference>
<evidence type="ECO:0000256" key="3">
    <source>
        <dbReference type="ARBA" id="ARBA00022741"/>
    </source>
</evidence>
<dbReference type="InterPro" id="IPR006146">
    <property type="entry name" value="5'-Nucleotdase_CS"/>
</dbReference>
<dbReference type="GO" id="GO:0030288">
    <property type="term" value="C:outer membrane-bounded periplasmic space"/>
    <property type="evidence" value="ECO:0007669"/>
    <property type="project" value="TreeGrafter"/>
</dbReference>
<dbReference type="InterPro" id="IPR004843">
    <property type="entry name" value="Calcineurin-like_PHP"/>
</dbReference>
<dbReference type="GO" id="GO:0000166">
    <property type="term" value="F:nucleotide binding"/>
    <property type="evidence" value="ECO:0007669"/>
    <property type="project" value="UniProtKB-KW"/>
</dbReference>
<dbReference type="InterPro" id="IPR008334">
    <property type="entry name" value="5'-Nucleotdase_C"/>
</dbReference>
<dbReference type="EMBL" id="WNZW01000001">
    <property type="protein sequence ID" value="MUG44069.1"/>
    <property type="molecule type" value="Genomic_DNA"/>
</dbReference>
<evidence type="ECO:0000259" key="5">
    <source>
        <dbReference type="Pfam" id="PF00149"/>
    </source>
</evidence>
<keyword evidence="3 4" id="KW-0547">Nucleotide-binding</keyword>
<protein>
    <submittedName>
        <fullName evidence="7">Bifunctional metallophosphatase/5'-nucleotidase</fullName>
    </submittedName>
</protein>
<dbReference type="CDD" id="cd00845">
    <property type="entry name" value="MPP_UshA_N_like"/>
    <property type="match status" value="1"/>
</dbReference>
<dbReference type="OrthoDB" id="9775118at2"/>
<dbReference type="GO" id="GO:0009166">
    <property type="term" value="P:nucleotide catabolic process"/>
    <property type="evidence" value="ECO:0007669"/>
    <property type="project" value="InterPro"/>
</dbReference>
<dbReference type="Pfam" id="PF00149">
    <property type="entry name" value="Metallophos"/>
    <property type="match status" value="1"/>
</dbReference>
<evidence type="ECO:0000313" key="8">
    <source>
        <dbReference type="Proteomes" id="UP000447876"/>
    </source>
</evidence>
<evidence type="ECO:0000256" key="4">
    <source>
        <dbReference type="RuleBase" id="RU362119"/>
    </source>
</evidence>
<evidence type="ECO:0000256" key="1">
    <source>
        <dbReference type="ARBA" id="ARBA00022723"/>
    </source>
</evidence>
<comment type="similarity">
    <text evidence="4">Belongs to the 5'-nucleotidase family.</text>
</comment>
<feature type="domain" description="5'-Nucleotidase C-terminal" evidence="6">
    <location>
        <begin position="314"/>
        <end position="457"/>
    </location>
</feature>
<proteinExistence type="inferred from homology"/>
<dbReference type="PANTHER" id="PTHR11575:SF46">
    <property type="entry name" value="PROTEIN USHA"/>
    <property type="match status" value="1"/>
</dbReference>
<dbReference type="InterPro" id="IPR006179">
    <property type="entry name" value="5_nucleotidase/apyrase"/>
</dbReference>
<dbReference type="PROSITE" id="PS00786">
    <property type="entry name" value="5_NUCLEOTIDASE_2"/>
    <property type="match status" value="1"/>
</dbReference>
<organism evidence="7 8">
    <name type="scientific">Paenibacillus woosongensis</name>
    <dbReference type="NCBI Taxonomy" id="307580"/>
    <lineage>
        <taxon>Bacteria</taxon>
        <taxon>Bacillati</taxon>
        <taxon>Bacillota</taxon>
        <taxon>Bacilli</taxon>
        <taxon>Bacillales</taxon>
        <taxon>Paenibacillaceae</taxon>
        <taxon>Paenibacillus</taxon>
    </lineage>
</organism>
<dbReference type="Gene3D" id="3.90.780.10">
    <property type="entry name" value="5'-Nucleotidase, C-terminal domain"/>
    <property type="match status" value="1"/>
</dbReference>
<accession>A0A7X3CLU7</accession>
<dbReference type="GO" id="GO:0008768">
    <property type="term" value="F:UDP-sugar diphosphatase activity"/>
    <property type="evidence" value="ECO:0007669"/>
    <property type="project" value="TreeGrafter"/>
</dbReference>
<dbReference type="PRINTS" id="PR01607">
    <property type="entry name" value="APYRASEFAMLY"/>
</dbReference>
<dbReference type="InterPro" id="IPR036907">
    <property type="entry name" value="5'-Nucleotdase_C_sf"/>
</dbReference>
<dbReference type="GO" id="GO:0008253">
    <property type="term" value="F:5'-nucleotidase activity"/>
    <property type="evidence" value="ECO:0007669"/>
    <property type="project" value="TreeGrafter"/>
</dbReference>
<dbReference type="AlphaFoldDB" id="A0A7X3CLU7"/>
<feature type="domain" description="Calcineurin-like phosphoesterase" evidence="5">
    <location>
        <begin position="8"/>
        <end position="235"/>
    </location>
</feature>
<reference evidence="7 8" key="1">
    <citation type="submission" date="2019-11" db="EMBL/GenBank/DDBJ databases">
        <title>Draft genome sequences of five Paenibacillus species of dairy origin.</title>
        <authorList>
            <person name="Olajide A.M."/>
            <person name="Chen S."/>
            <person name="Lapointe G."/>
        </authorList>
    </citation>
    <scope>NUCLEOTIDE SEQUENCE [LARGE SCALE GENOMIC DNA]</scope>
    <source>
        <strain evidence="7 8">12CR55</strain>
    </source>
</reference>